<evidence type="ECO:0000313" key="14">
    <source>
        <dbReference type="EMBL" id="BBH53977.1"/>
    </source>
</evidence>
<keyword evidence="15" id="KW-1185">Reference proteome</keyword>
<evidence type="ECO:0000256" key="2">
    <source>
        <dbReference type="ARBA" id="ARBA00012438"/>
    </source>
</evidence>
<dbReference type="GO" id="GO:0005737">
    <property type="term" value="C:cytoplasm"/>
    <property type="evidence" value="ECO:0007669"/>
    <property type="project" value="InterPro"/>
</dbReference>
<dbReference type="InterPro" id="IPR036890">
    <property type="entry name" value="HATPase_C_sf"/>
</dbReference>
<dbReference type="PANTHER" id="PTHR43395">
    <property type="entry name" value="SENSOR HISTIDINE KINASE CHEA"/>
    <property type="match status" value="1"/>
</dbReference>
<organism evidence="14 15">
    <name type="scientific">Fluviispira sanaruensis</name>
    <dbReference type="NCBI Taxonomy" id="2493639"/>
    <lineage>
        <taxon>Bacteria</taxon>
        <taxon>Pseudomonadati</taxon>
        <taxon>Bdellovibrionota</taxon>
        <taxon>Oligoflexia</taxon>
        <taxon>Silvanigrellales</taxon>
        <taxon>Silvanigrellaceae</taxon>
        <taxon>Fluviispira</taxon>
    </lineage>
</organism>
<dbReference type="InterPro" id="IPR036097">
    <property type="entry name" value="HisK_dim/P_sf"/>
</dbReference>
<dbReference type="Pfam" id="PF01627">
    <property type="entry name" value="Hpt"/>
    <property type="match status" value="1"/>
</dbReference>
<name>A0A4V0P2P8_FLUSA</name>
<dbReference type="PROSITE" id="PS50894">
    <property type="entry name" value="HPT"/>
    <property type="match status" value="1"/>
</dbReference>
<dbReference type="InterPro" id="IPR051315">
    <property type="entry name" value="Bact_Chemotaxis_CheA"/>
</dbReference>
<dbReference type="GO" id="GO:0005524">
    <property type="term" value="F:ATP binding"/>
    <property type="evidence" value="ECO:0007669"/>
    <property type="project" value="UniProtKB-KW"/>
</dbReference>
<dbReference type="GO" id="GO:0006935">
    <property type="term" value="P:chemotaxis"/>
    <property type="evidence" value="ECO:0007669"/>
    <property type="project" value="UniProtKB-KW"/>
</dbReference>
<dbReference type="KEGG" id="sbf:JCM31447_24310"/>
<evidence type="ECO:0000259" key="11">
    <source>
        <dbReference type="PROSITE" id="PS50109"/>
    </source>
</evidence>
<gene>
    <name evidence="14" type="ORF">JCM31447_24310</name>
</gene>
<evidence type="ECO:0000313" key="15">
    <source>
        <dbReference type="Proteomes" id="UP000291236"/>
    </source>
</evidence>
<feature type="domain" description="CheW-like" evidence="12">
    <location>
        <begin position="421"/>
        <end position="559"/>
    </location>
</feature>
<dbReference type="PANTHER" id="PTHR43395:SF10">
    <property type="entry name" value="CHEMOTAXIS PROTEIN CHEA"/>
    <property type="match status" value="1"/>
</dbReference>
<dbReference type="PRINTS" id="PR00344">
    <property type="entry name" value="BCTRLSENSOR"/>
</dbReference>
<feature type="domain" description="Histidine kinase" evidence="11">
    <location>
        <begin position="169"/>
        <end position="419"/>
    </location>
</feature>
<dbReference type="CDD" id="cd00088">
    <property type="entry name" value="HPT"/>
    <property type="match status" value="1"/>
</dbReference>
<dbReference type="InterPro" id="IPR037006">
    <property type="entry name" value="CheA-like_homodim_sf"/>
</dbReference>
<evidence type="ECO:0000256" key="5">
    <source>
        <dbReference type="ARBA" id="ARBA00022741"/>
    </source>
</evidence>
<dbReference type="SUPFAM" id="SSF47384">
    <property type="entry name" value="Homodimeric domain of signal transducing histidine kinase"/>
    <property type="match status" value="1"/>
</dbReference>
<dbReference type="SUPFAM" id="SSF47226">
    <property type="entry name" value="Histidine-containing phosphotransfer domain, HPT domain"/>
    <property type="match status" value="1"/>
</dbReference>
<dbReference type="SUPFAM" id="SSF50341">
    <property type="entry name" value="CheW-like"/>
    <property type="match status" value="1"/>
</dbReference>
<comment type="catalytic activity">
    <reaction evidence="1">
        <text>ATP + protein L-histidine = ADP + protein N-phospho-L-histidine.</text>
        <dbReference type="EC" id="2.7.13.3"/>
    </reaction>
</comment>
<dbReference type="SMART" id="SM00260">
    <property type="entry name" value="CheW"/>
    <property type="match status" value="1"/>
</dbReference>
<evidence type="ECO:0000256" key="1">
    <source>
        <dbReference type="ARBA" id="ARBA00000085"/>
    </source>
</evidence>
<evidence type="ECO:0000256" key="7">
    <source>
        <dbReference type="ARBA" id="ARBA00022840"/>
    </source>
</evidence>
<evidence type="ECO:0000256" key="6">
    <source>
        <dbReference type="ARBA" id="ARBA00022777"/>
    </source>
</evidence>
<dbReference type="InterPro" id="IPR002545">
    <property type="entry name" value="CheW-lke_dom"/>
</dbReference>
<dbReference type="OrthoDB" id="5289430at2"/>
<evidence type="ECO:0000259" key="12">
    <source>
        <dbReference type="PROSITE" id="PS50851"/>
    </source>
</evidence>
<dbReference type="PROSITE" id="PS50851">
    <property type="entry name" value="CHEW"/>
    <property type="match status" value="1"/>
</dbReference>
<dbReference type="AlphaFoldDB" id="A0A4V0P2P8"/>
<comment type="function">
    <text evidence="9">Involved in the transmission of sensory signals from the chemoreceptors to the flagellar motors. CheA is autophosphorylated; it can transfer its phosphate group to either CheB or CheY.</text>
</comment>
<feature type="domain" description="HPt" evidence="13">
    <location>
        <begin position="3"/>
        <end position="106"/>
    </location>
</feature>
<dbReference type="Gene3D" id="3.30.565.10">
    <property type="entry name" value="Histidine kinase-like ATPase, C-terminal domain"/>
    <property type="match status" value="1"/>
</dbReference>
<dbReference type="SMART" id="SM00387">
    <property type="entry name" value="HATPase_c"/>
    <property type="match status" value="1"/>
</dbReference>
<dbReference type="PROSITE" id="PS50109">
    <property type="entry name" value="HIS_KIN"/>
    <property type="match status" value="1"/>
</dbReference>
<dbReference type="InterPro" id="IPR003594">
    <property type="entry name" value="HATPase_dom"/>
</dbReference>
<evidence type="ECO:0000256" key="10">
    <source>
        <dbReference type="PROSITE-ProRule" id="PRU00110"/>
    </source>
</evidence>
<dbReference type="InterPro" id="IPR036061">
    <property type="entry name" value="CheW-like_dom_sf"/>
</dbReference>
<keyword evidence="4" id="KW-0808">Transferase</keyword>
<dbReference type="GO" id="GO:0000155">
    <property type="term" value="F:phosphorelay sensor kinase activity"/>
    <property type="evidence" value="ECO:0007669"/>
    <property type="project" value="InterPro"/>
</dbReference>
<dbReference type="SUPFAM" id="SSF55874">
    <property type="entry name" value="ATPase domain of HSP90 chaperone/DNA topoisomerase II/histidine kinase"/>
    <property type="match status" value="1"/>
</dbReference>
<dbReference type="RefSeq" id="WP_130610896.1">
    <property type="nucleotide sequence ID" value="NZ_AP019368.1"/>
</dbReference>
<evidence type="ECO:0000256" key="9">
    <source>
        <dbReference type="ARBA" id="ARBA00035100"/>
    </source>
</evidence>
<feature type="modified residue" description="Phosphohistidine" evidence="10">
    <location>
        <position position="49"/>
    </location>
</feature>
<evidence type="ECO:0000256" key="4">
    <source>
        <dbReference type="ARBA" id="ARBA00022679"/>
    </source>
</evidence>
<protein>
    <recommendedName>
        <fullName evidence="2">histidine kinase</fullName>
        <ecNumber evidence="2">2.7.13.3</ecNumber>
    </recommendedName>
</protein>
<dbReference type="InterPro" id="IPR005467">
    <property type="entry name" value="His_kinase_dom"/>
</dbReference>
<dbReference type="FunFam" id="3.30.565.10:FF:000016">
    <property type="entry name" value="Chemotaxis protein CheA, putative"/>
    <property type="match status" value="1"/>
</dbReference>
<dbReference type="Gene3D" id="1.10.287.560">
    <property type="entry name" value="Histidine kinase CheA-like, homodimeric domain"/>
    <property type="match status" value="1"/>
</dbReference>
<dbReference type="InterPro" id="IPR004358">
    <property type="entry name" value="Sig_transdc_His_kin-like_C"/>
</dbReference>
<dbReference type="EMBL" id="AP019368">
    <property type="protein sequence ID" value="BBH53977.1"/>
    <property type="molecule type" value="Genomic_DNA"/>
</dbReference>
<dbReference type="InterPro" id="IPR008207">
    <property type="entry name" value="Sig_transdc_His_kin_Hpt_dom"/>
</dbReference>
<proteinExistence type="predicted"/>
<dbReference type="InterPro" id="IPR036641">
    <property type="entry name" value="HPT_dom_sf"/>
</dbReference>
<dbReference type="Proteomes" id="UP000291236">
    <property type="component" value="Chromosome"/>
</dbReference>
<sequence length="574" mass="65637">MSNNSELNIFVSTFLEEARDNLELWEKTCLDLEKNPSQELFATLFRLAHNLKGSARSVGLETFGSFIHKVEDIISLLRDGQREFNIEFISLFFKCHTILDNWCEELHKDLNYTPKDLCEFEDYIRQFNPSMSENKTEDQSFGVFTEEAQPDKVEIKKIAEPITKINSSNKIDTIRIPINKIETIMNHISELCSNHSIIFHCKNNNKYNSNSFNNAVNICKKIIKELQSNVFSLRMVPLTSIFQRLERTAVSLAIQQNKKIEIIMDGSHIEIDKIIIEKIMDPLVHVIRNAVDHAIEHEEERIKKSKPLISSIKISAMQNTSHVIITITDDGRGINAKNVFQKAVQKNMVAENAKLSEQEIYQFLFSPGFSTAEKITEVSGRGVGLDVVKQVLHEIGGHVNIQSQVDIGSKFEFHLPSNLSIIETLIIKTDNLNYVIPISEIEEVLDLSKFKIDNVTNSERMLFLRDTPVIIKNLNSYLLNHNKEESDIKISHNSAVLIEFNKQLYAFEIDHIIGIESIVFKKKSEKLNEIKFFTGSAVLPNGEPAFILSLKELISQLVLPNISIIHNEIFENKI</sequence>
<keyword evidence="6" id="KW-0418">Kinase</keyword>
<dbReference type="EC" id="2.7.13.3" evidence="2"/>
<evidence type="ECO:0000256" key="3">
    <source>
        <dbReference type="ARBA" id="ARBA00022553"/>
    </source>
</evidence>
<dbReference type="Pfam" id="PF01584">
    <property type="entry name" value="CheW"/>
    <property type="match status" value="1"/>
</dbReference>
<evidence type="ECO:0000256" key="8">
    <source>
        <dbReference type="ARBA" id="ARBA00023012"/>
    </source>
</evidence>
<keyword evidence="3 10" id="KW-0597">Phosphoprotein</keyword>
<dbReference type="Gene3D" id="2.30.30.40">
    <property type="entry name" value="SH3 Domains"/>
    <property type="match status" value="1"/>
</dbReference>
<dbReference type="Pfam" id="PF02518">
    <property type="entry name" value="HATPase_c"/>
    <property type="match status" value="1"/>
</dbReference>
<keyword evidence="5" id="KW-0547">Nucleotide-binding</keyword>
<dbReference type="Gene3D" id="1.20.120.160">
    <property type="entry name" value="HPT domain"/>
    <property type="match status" value="1"/>
</dbReference>
<dbReference type="SMART" id="SM00073">
    <property type="entry name" value="HPT"/>
    <property type="match status" value="1"/>
</dbReference>
<keyword evidence="7" id="KW-0067">ATP-binding</keyword>
<evidence type="ECO:0000259" key="13">
    <source>
        <dbReference type="PROSITE" id="PS50894"/>
    </source>
</evidence>
<reference evidence="14 15" key="1">
    <citation type="submission" date="2018-12" db="EMBL/GenBank/DDBJ databases">
        <title>Rubrispira sanarue gen. nov., sp., nov., a member of the order Silvanigrellales, isolated from a brackish lake in Hamamatsu Japan.</title>
        <authorList>
            <person name="Maejima Y."/>
            <person name="Iino T."/>
            <person name="Muraguchi Y."/>
            <person name="Fukuda K."/>
            <person name="Nojiri H."/>
            <person name="Ohkuma M."/>
            <person name="Moriuchi R."/>
            <person name="Dohra H."/>
            <person name="Kimbara K."/>
            <person name="Shintani M."/>
        </authorList>
    </citation>
    <scope>NUCLEOTIDE SEQUENCE [LARGE SCALE GENOMIC DNA]</scope>
    <source>
        <strain evidence="14 15">RF1110005</strain>
    </source>
</reference>
<accession>A0A4V0P2P8</accession>
<keyword evidence="8" id="KW-0902">Two-component regulatory system</keyword>